<gene>
    <name evidence="2" type="ORF">KDM89_17795</name>
</gene>
<organism evidence="2 3">
    <name type="scientific">Undibacterium luofuense</name>
    <dbReference type="NCBI Taxonomy" id="2828733"/>
    <lineage>
        <taxon>Bacteria</taxon>
        <taxon>Pseudomonadati</taxon>
        <taxon>Pseudomonadota</taxon>
        <taxon>Betaproteobacteria</taxon>
        <taxon>Burkholderiales</taxon>
        <taxon>Oxalobacteraceae</taxon>
        <taxon>Undibacterium</taxon>
    </lineage>
</organism>
<dbReference type="Proteomes" id="UP000680067">
    <property type="component" value="Unassembled WGS sequence"/>
</dbReference>
<name>A0A941I6K7_9BURK</name>
<evidence type="ECO:0000259" key="1">
    <source>
        <dbReference type="Pfam" id="PF07791"/>
    </source>
</evidence>
<dbReference type="AlphaFoldDB" id="A0A941I6K7"/>
<dbReference type="EMBL" id="JAGSPN010000017">
    <property type="protein sequence ID" value="MBR7784002.1"/>
    <property type="molecule type" value="Genomic_DNA"/>
</dbReference>
<comment type="caution">
    <text evidence="2">The sequence shown here is derived from an EMBL/GenBank/DDBJ whole genome shotgun (WGS) entry which is preliminary data.</text>
</comment>
<feature type="domain" description="Immunity MXAN-0049 protein" evidence="1">
    <location>
        <begin position="103"/>
        <end position="187"/>
    </location>
</feature>
<reference evidence="2" key="1">
    <citation type="submission" date="2021-04" db="EMBL/GenBank/DDBJ databases">
        <title>novel species isolated from subtropical streams in China.</title>
        <authorList>
            <person name="Lu H."/>
        </authorList>
    </citation>
    <scope>NUCLEOTIDE SEQUENCE</scope>
    <source>
        <strain evidence="2">LFS511W</strain>
    </source>
</reference>
<evidence type="ECO:0000313" key="3">
    <source>
        <dbReference type="Proteomes" id="UP000680067"/>
    </source>
</evidence>
<dbReference type="Pfam" id="PF07791">
    <property type="entry name" value="Imm11"/>
    <property type="match status" value="1"/>
</dbReference>
<protein>
    <recommendedName>
        <fullName evidence="1">Immunity MXAN-0049 protein domain-containing protein</fullName>
    </recommendedName>
</protein>
<dbReference type="RefSeq" id="WP_212689277.1">
    <property type="nucleotide sequence ID" value="NZ_JAGSPN010000017.1"/>
</dbReference>
<accession>A0A941I6K7</accession>
<sequence length="220" mass="25632">MKIYKLSASDDYFMLYQKTKDPDPSSPILWFNDRVPLSENWNPVAVEIDWQHHFNKRRKKKLNPADFPSHMLGSLIMSKHAAESLRDYLSGYGELLPLICDEAEFWVLNVLKEVDALDYERSRPVFEGREMTPPFKSFGRQKGIMSPLAFHTERLEHVDIFCLPGRRGWYFTENFVKKVESLGLTGLTVRCEFDSEAHRYGFDDLGRPLTAPRNQQESPL</sequence>
<keyword evidence="3" id="KW-1185">Reference proteome</keyword>
<dbReference type="InterPro" id="IPR012433">
    <property type="entry name" value="Imm11"/>
</dbReference>
<evidence type="ECO:0000313" key="2">
    <source>
        <dbReference type="EMBL" id="MBR7784002.1"/>
    </source>
</evidence>
<proteinExistence type="predicted"/>